<dbReference type="GO" id="GO:0016887">
    <property type="term" value="F:ATP hydrolysis activity"/>
    <property type="evidence" value="ECO:0007669"/>
    <property type="project" value="InterPro"/>
</dbReference>
<dbReference type="Proteomes" id="UP000653674">
    <property type="component" value="Unassembled WGS sequence"/>
</dbReference>
<dbReference type="Pfam" id="PF00437">
    <property type="entry name" value="T2SSE"/>
    <property type="match status" value="1"/>
</dbReference>
<protein>
    <submittedName>
        <fullName evidence="3">Twitching motility protein PilT</fullName>
    </submittedName>
</protein>
<dbReference type="InterPro" id="IPR027417">
    <property type="entry name" value="P-loop_NTPase"/>
</dbReference>
<dbReference type="Gene3D" id="3.40.50.300">
    <property type="entry name" value="P-loop containing nucleotide triphosphate hydrolases"/>
    <property type="match status" value="1"/>
</dbReference>
<comment type="similarity">
    <text evidence="1">Belongs to the GSP E family.</text>
</comment>
<dbReference type="SUPFAM" id="SSF52540">
    <property type="entry name" value="P-loop containing nucleoside triphosphate hydrolases"/>
    <property type="match status" value="1"/>
</dbReference>
<dbReference type="SMART" id="SM00382">
    <property type="entry name" value="AAA"/>
    <property type="match status" value="1"/>
</dbReference>
<proteinExistence type="inferred from homology"/>
<evidence type="ECO:0000313" key="3">
    <source>
        <dbReference type="EMBL" id="GIG76137.1"/>
    </source>
</evidence>
<dbReference type="NCBIfam" id="TIGR01420">
    <property type="entry name" value="pilT_fam"/>
    <property type="match status" value="1"/>
</dbReference>
<accession>A0A8J3LNU9</accession>
<dbReference type="GO" id="GO:0005524">
    <property type="term" value="F:ATP binding"/>
    <property type="evidence" value="ECO:0007669"/>
    <property type="project" value="InterPro"/>
</dbReference>
<reference evidence="3" key="1">
    <citation type="submission" date="2021-01" db="EMBL/GenBank/DDBJ databases">
        <title>Whole genome shotgun sequence of Planosporangium flavigriseum NBRC 105377.</title>
        <authorList>
            <person name="Komaki H."/>
            <person name="Tamura T."/>
        </authorList>
    </citation>
    <scope>NUCLEOTIDE SEQUENCE</scope>
    <source>
        <strain evidence="3">NBRC 105377</strain>
    </source>
</reference>
<dbReference type="AlphaFoldDB" id="A0A8J3LNU9"/>
<comment type="caution">
    <text evidence="3">The sequence shown here is derived from an EMBL/GenBank/DDBJ whole genome shotgun (WGS) entry which is preliminary data.</text>
</comment>
<organism evidence="3 4">
    <name type="scientific">Planosporangium flavigriseum</name>
    <dbReference type="NCBI Taxonomy" id="373681"/>
    <lineage>
        <taxon>Bacteria</taxon>
        <taxon>Bacillati</taxon>
        <taxon>Actinomycetota</taxon>
        <taxon>Actinomycetes</taxon>
        <taxon>Micromonosporales</taxon>
        <taxon>Micromonosporaceae</taxon>
        <taxon>Planosporangium</taxon>
    </lineage>
</organism>
<gene>
    <name evidence="3" type="primary">pilT-4</name>
    <name evidence="3" type="ORF">Pfl04_45410</name>
</gene>
<dbReference type="InterPro" id="IPR006321">
    <property type="entry name" value="PilT/PilU"/>
</dbReference>
<feature type="domain" description="Bacterial type II secretion system protein E" evidence="2">
    <location>
        <begin position="214"/>
        <end position="228"/>
    </location>
</feature>
<dbReference type="InterPro" id="IPR003593">
    <property type="entry name" value="AAA+_ATPase"/>
</dbReference>
<dbReference type="PROSITE" id="PS00662">
    <property type="entry name" value="T2SP_E"/>
    <property type="match status" value="1"/>
</dbReference>
<evidence type="ECO:0000313" key="4">
    <source>
        <dbReference type="Proteomes" id="UP000653674"/>
    </source>
</evidence>
<dbReference type="PANTHER" id="PTHR30486">
    <property type="entry name" value="TWITCHING MOTILITY PROTEIN PILT"/>
    <property type="match status" value="1"/>
</dbReference>
<name>A0A8J3LNU9_9ACTN</name>
<dbReference type="EMBL" id="BONU01000045">
    <property type="protein sequence ID" value="GIG76137.1"/>
    <property type="molecule type" value="Genomic_DNA"/>
</dbReference>
<evidence type="ECO:0000259" key="2">
    <source>
        <dbReference type="PROSITE" id="PS00662"/>
    </source>
</evidence>
<evidence type="ECO:0000256" key="1">
    <source>
        <dbReference type="ARBA" id="ARBA00006611"/>
    </source>
</evidence>
<dbReference type="InterPro" id="IPR050921">
    <property type="entry name" value="T4SS_GSP_E_ATPase"/>
</dbReference>
<dbReference type="Gene3D" id="3.30.450.90">
    <property type="match status" value="1"/>
</dbReference>
<dbReference type="RefSeq" id="WP_275408279.1">
    <property type="nucleotide sequence ID" value="NZ_BAAAQJ010000004.1"/>
</dbReference>
<keyword evidence="4" id="KW-1185">Reference proteome</keyword>
<sequence length="373" mass="40967">MQASQTLDPVVEPADIARARASLDDMLKALVDVHGSDLHLTVGAPPTVRVDGRLYALPDYDRLTRLESAMLVRAAADDEQWRQFERTHELDVAYSIERVSRFRGNLYMQRGSYGAVFRAIPHEVKPLAELGVPESVSRFAHLPRGLVLVTGPTGSGKTTTLASLLDLANRTRSGHIITIEDPIEFLHPHKSCIVNQREVGADTTSFSSALKHALRQDPDVILVGELRDLETTATALAAAETGHLVLATMHTQSAAQTIDRIIDIFPPHQQPQIRAQLSTALQGVVTQALCPRADGAGRAVITEIMFVTPAIRNLIREGKNHQIPSFMQSGSSDGMLSFDQHLAERVRAGIITFEHALELCHSAEDLKRLARRM</sequence>
<dbReference type="CDD" id="cd01131">
    <property type="entry name" value="PilT"/>
    <property type="match status" value="1"/>
</dbReference>
<dbReference type="InterPro" id="IPR001482">
    <property type="entry name" value="T2SS/T4SS_dom"/>
</dbReference>